<dbReference type="SUPFAM" id="SSF56436">
    <property type="entry name" value="C-type lectin-like"/>
    <property type="match status" value="1"/>
</dbReference>
<comment type="caution">
    <text evidence="9">The sequence shown here is derived from an EMBL/GenBank/DDBJ whole genome shotgun (WGS) entry which is preliminary data.</text>
</comment>
<dbReference type="AlphaFoldDB" id="A0AAN7XUR3"/>
<reference evidence="9 10" key="1">
    <citation type="journal article" date="2023" name="Genes (Basel)">
        <title>Chromosome-Level Genome Assembly and Circadian Gene Repertoire of the Patagonia Blennie Eleginops maclovinus-The Closest Ancestral Proxy of Antarctic Cryonotothenioids.</title>
        <authorList>
            <person name="Cheng C.C."/>
            <person name="Rivera-Colon A.G."/>
            <person name="Minhas B.F."/>
            <person name="Wilson L."/>
            <person name="Rayamajhi N."/>
            <person name="Vargas-Chacoff L."/>
            <person name="Catchen J.M."/>
        </authorList>
    </citation>
    <scope>NUCLEOTIDE SEQUENCE [LARGE SCALE GENOMIC DNA]</scope>
    <source>
        <strain evidence="9">JMC-PN-2008</strain>
    </source>
</reference>
<dbReference type="InterPro" id="IPR036179">
    <property type="entry name" value="Ig-like_dom_sf"/>
</dbReference>
<accession>A0AAN7XUR3</accession>
<evidence type="ECO:0000256" key="6">
    <source>
        <dbReference type="ARBA" id="ARBA00023319"/>
    </source>
</evidence>
<dbReference type="Gene3D" id="3.10.100.10">
    <property type="entry name" value="Mannose-Binding Protein A, subunit A"/>
    <property type="match status" value="1"/>
</dbReference>
<name>A0AAN7XUR3_ELEMC</name>
<organism evidence="9 10">
    <name type="scientific">Eleginops maclovinus</name>
    <name type="common">Patagonian blennie</name>
    <name type="synonym">Eleginus maclovinus</name>
    <dbReference type="NCBI Taxonomy" id="56733"/>
    <lineage>
        <taxon>Eukaryota</taxon>
        <taxon>Metazoa</taxon>
        <taxon>Chordata</taxon>
        <taxon>Craniata</taxon>
        <taxon>Vertebrata</taxon>
        <taxon>Euteleostomi</taxon>
        <taxon>Actinopterygii</taxon>
        <taxon>Neopterygii</taxon>
        <taxon>Teleostei</taxon>
        <taxon>Neoteleostei</taxon>
        <taxon>Acanthomorphata</taxon>
        <taxon>Eupercaria</taxon>
        <taxon>Perciformes</taxon>
        <taxon>Notothenioidei</taxon>
        <taxon>Eleginopidae</taxon>
        <taxon>Eleginops</taxon>
    </lineage>
</organism>
<keyword evidence="3" id="KW-0964">Secreted</keyword>
<dbReference type="InterPro" id="IPR000538">
    <property type="entry name" value="Link_dom"/>
</dbReference>
<dbReference type="PROSITE" id="PS50963">
    <property type="entry name" value="LINK_2"/>
    <property type="match status" value="1"/>
</dbReference>
<dbReference type="InterPro" id="IPR016186">
    <property type="entry name" value="C-type_lectin-like/link_sf"/>
</dbReference>
<evidence type="ECO:0000256" key="7">
    <source>
        <dbReference type="PROSITE-ProRule" id="PRU00323"/>
    </source>
</evidence>
<feature type="domain" description="Link" evidence="8">
    <location>
        <begin position="48"/>
        <end position="88"/>
    </location>
</feature>
<evidence type="ECO:0000313" key="9">
    <source>
        <dbReference type="EMBL" id="KAK5866974.1"/>
    </source>
</evidence>
<evidence type="ECO:0000256" key="3">
    <source>
        <dbReference type="ARBA" id="ARBA00022525"/>
    </source>
</evidence>
<evidence type="ECO:0000256" key="4">
    <source>
        <dbReference type="ARBA" id="ARBA00022737"/>
    </source>
</evidence>
<dbReference type="EMBL" id="JAUZQC010000008">
    <property type="protein sequence ID" value="KAK5866974.1"/>
    <property type="molecule type" value="Genomic_DNA"/>
</dbReference>
<dbReference type="InterPro" id="IPR013783">
    <property type="entry name" value="Ig-like_fold"/>
</dbReference>
<dbReference type="GO" id="GO:0007417">
    <property type="term" value="P:central nervous system development"/>
    <property type="evidence" value="ECO:0007669"/>
    <property type="project" value="TreeGrafter"/>
</dbReference>
<dbReference type="GO" id="GO:0045202">
    <property type="term" value="C:synapse"/>
    <property type="evidence" value="ECO:0007669"/>
    <property type="project" value="TreeGrafter"/>
</dbReference>
<comment type="caution">
    <text evidence="7">Lacks conserved residue(s) required for the propagation of feature annotation.</text>
</comment>
<dbReference type="InterPro" id="IPR050691">
    <property type="entry name" value="Hyaluronan_bind_Proteoglycan"/>
</dbReference>
<dbReference type="SUPFAM" id="SSF48726">
    <property type="entry name" value="Immunoglobulin"/>
    <property type="match status" value="1"/>
</dbReference>
<keyword evidence="5" id="KW-1015">Disulfide bond</keyword>
<reference evidence="9 10" key="2">
    <citation type="journal article" date="2023" name="Mol. Biol. Evol.">
        <title>Genomics of Secondarily Temperate Adaptation in the Only Non-Antarctic Icefish.</title>
        <authorList>
            <person name="Rivera-Colon A.G."/>
            <person name="Rayamajhi N."/>
            <person name="Minhas B.F."/>
            <person name="Madrigal G."/>
            <person name="Bilyk K.T."/>
            <person name="Yoon V."/>
            <person name="Hune M."/>
            <person name="Gregory S."/>
            <person name="Cheng C.H.C."/>
            <person name="Catchen J.M."/>
        </authorList>
    </citation>
    <scope>NUCLEOTIDE SEQUENCE [LARGE SCALE GENOMIC DNA]</scope>
    <source>
        <strain evidence="9">JMC-PN-2008</strain>
    </source>
</reference>
<protein>
    <recommendedName>
        <fullName evidence="8">Link domain-containing protein</fullName>
    </recommendedName>
</protein>
<dbReference type="PANTHER" id="PTHR22804:SF42">
    <property type="entry name" value="AGGRECAN CORE PROTEIN"/>
    <property type="match status" value="1"/>
</dbReference>
<keyword evidence="4" id="KW-0677">Repeat</keyword>
<evidence type="ECO:0000313" key="10">
    <source>
        <dbReference type="Proteomes" id="UP001346869"/>
    </source>
</evidence>
<comment type="subcellular location">
    <subcellularLocation>
        <location evidence="1">Secreted</location>
    </subcellularLocation>
</comment>
<evidence type="ECO:0000259" key="8">
    <source>
        <dbReference type="PROSITE" id="PS50963"/>
    </source>
</evidence>
<dbReference type="PROSITE" id="PS00290">
    <property type="entry name" value="IG_MHC"/>
    <property type="match status" value="1"/>
</dbReference>
<dbReference type="GO" id="GO:0072534">
    <property type="term" value="C:perineuronal net"/>
    <property type="evidence" value="ECO:0007669"/>
    <property type="project" value="TreeGrafter"/>
</dbReference>
<dbReference type="PANTHER" id="PTHR22804">
    <property type="entry name" value="AGGRECAN/VERSICAN PROTEOGLYCAN"/>
    <property type="match status" value="1"/>
</dbReference>
<sequence length="88" mass="9862">MINYPLVPTDATMEITELRSKDSGTYRCEVMHGIEDNYDSVDIQVQGIVFHYRAITTRYTMTFEKAKAACLQNSATIATPRPAAGCLR</sequence>
<evidence type="ECO:0000256" key="5">
    <source>
        <dbReference type="ARBA" id="ARBA00023157"/>
    </source>
</evidence>
<comment type="similarity">
    <text evidence="2">Belongs to the aggrecan/versican proteoglycan family.</text>
</comment>
<evidence type="ECO:0000256" key="2">
    <source>
        <dbReference type="ARBA" id="ARBA00006838"/>
    </source>
</evidence>
<dbReference type="GO" id="GO:0002052">
    <property type="term" value="P:positive regulation of neuroblast proliferation"/>
    <property type="evidence" value="ECO:0007669"/>
    <property type="project" value="TreeGrafter"/>
</dbReference>
<dbReference type="GO" id="GO:0007155">
    <property type="term" value="P:cell adhesion"/>
    <property type="evidence" value="ECO:0007669"/>
    <property type="project" value="InterPro"/>
</dbReference>
<dbReference type="Pfam" id="PF00193">
    <property type="entry name" value="Xlink"/>
    <property type="match status" value="1"/>
</dbReference>
<dbReference type="GO" id="GO:0010001">
    <property type="term" value="P:glial cell differentiation"/>
    <property type="evidence" value="ECO:0007669"/>
    <property type="project" value="TreeGrafter"/>
</dbReference>
<dbReference type="GO" id="GO:0005615">
    <property type="term" value="C:extracellular space"/>
    <property type="evidence" value="ECO:0007669"/>
    <property type="project" value="TreeGrafter"/>
</dbReference>
<dbReference type="Gene3D" id="2.60.40.10">
    <property type="entry name" value="Immunoglobulins"/>
    <property type="match status" value="1"/>
</dbReference>
<evidence type="ECO:0000256" key="1">
    <source>
        <dbReference type="ARBA" id="ARBA00004613"/>
    </source>
</evidence>
<dbReference type="InterPro" id="IPR016187">
    <property type="entry name" value="CTDL_fold"/>
</dbReference>
<dbReference type="GO" id="GO:0005540">
    <property type="term" value="F:hyaluronic acid binding"/>
    <property type="evidence" value="ECO:0007669"/>
    <property type="project" value="InterPro"/>
</dbReference>
<dbReference type="Proteomes" id="UP001346869">
    <property type="component" value="Unassembled WGS sequence"/>
</dbReference>
<keyword evidence="10" id="KW-1185">Reference proteome</keyword>
<proteinExistence type="inferred from homology"/>
<gene>
    <name evidence="9" type="ORF">PBY51_011502</name>
</gene>
<keyword evidence="6" id="KW-0393">Immunoglobulin domain</keyword>
<dbReference type="GO" id="GO:0001501">
    <property type="term" value="P:skeletal system development"/>
    <property type="evidence" value="ECO:0007669"/>
    <property type="project" value="TreeGrafter"/>
</dbReference>
<dbReference type="InterPro" id="IPR003006">
    <property type="entry name" value="Ig/MHC_CS"/>
</dbReference>